<organism evidence="13 14">
    <name type="scientific">Chaetomium strumarium</name>
    <dbReference type="NCBI Taxonomy" id="1170767"/>
    <lineage>
        <taxon>Eukaryota</taxon>
        <taxon>Fungi</taxon>
        <taxon>Dikarya</taxon>
        <taxon>Ascomycota</taxon>
        <taxon>Pezizomycotina</taxon>
        <taxon>Sordariomycetes</taxon>
        <taxon>Sordariomycetidae</taxon>
        <taxon>Sordariales</taxon>
        <taxon>Chaetomiaceae</taxon>
        <taxon>Chaetomium</taxon>
    </lineage>
</organism>
<name>A0AAJ0GWS2_9PEZI</name>
<feature type="compositionally biased region" description="Basic and acidic residues" evidence="12">
    <location>
        <begin position="1"/>
        <end position="18"/>
    </location>
</feature>
<keyword evidence="8" id="KW-0539">Nucleus</keyword>
<dbReference type="PANTHER" id="PTHR12415:SF0">
    <property type="entry name" value="TYROSYL-DNA PHOSPHODIESTERASE 1"/>
    <property type="match status" value="1"/>
</dbReference>
<evidence type="ECO:0000313" key="13">
    <source>
        <dbReference type="EMBL" id="KAK3307539.1"/>
    </source>
</evidence>
<keyword evidence="4" id="KW-0227">DNA damage</keyword>
<evidence type="ECO:0000256" key="6">
    <source>
        <dbReference type="ARBA" id="ARBA00022839"/>
    </source>
</evidence>
<feature type="binding site" evidence="10">
    <location>
        <position position="418"/>
    </location>
    <ligand>
        <name>substrate</name>
    </ligand>
</feature>
<dbReference type="GO" id="GO:0017005">
    <property type="term" value="F:3'-tyrosyl-DNA phosphodiesterase activity"/>
    <property type="evidence" value="ECO:0007669"/>
    <property type="project" value="TreeGrafter"/>
</dbReference>
<dbReference type="FunFam" id="3.30.870.10:FF:000038">
    <property type="entry name" value="Probable tyrosyl-DNA phosphodiesterase"/>
    <property type="match status" value="1"/>
</dbReference>
<dbReference type="AlphaFoldDB" id="A0AAJ0GWS2"/>
<feature type="active site" description="Proton donor/acceptor" evidence="9">
    <location>
        <position position="416"/>
    </location>
</feature>
<keyword evidence="7" id="KW-0234">DNA repair</keyword>
<keyword evidence="5" id="KW-0378">Hydrolase</keyword>
<evidence type="ECO:0000256" key="3">
    <source>
        <dbReference type="ARBA" id="ARBA00022722"/>
    </source>
</evidence>
<proteinExistence type="inferred from homology"/>
<evidence type="ECO:0000256" key="4">
    <source>
        <dbReference type="ARBA" id="ARBA00022763"/>
    </source>
</evidence>
<feature type="compositionally biased region" description="Basic and acidic residues" evidence="12">
    <location>
        <begin position="45"/>
        <end position="55"/>
    </location>
</feature>
<feature type="active site" description="Nucleophile" evidence="9">
    <location>
        <position position="166"/>
    </location>
</feature>
<evidence type="ECO:0000256" key="11">
    <source>
        <dbReference type="PIRSR" id="PIRSR610347-3"/>
    </source>
</evidence>
<dbReference type="GO" id="GO:0005634">
    <property type="term" value="C:nucleus"/>
    <property type="evidence" value="ECO:0007669"/>
    <property type="project" value="UniProtKB-SubCell"/>
</dbReference>
<feature type="binding site" evidence="10">
    <location>
        <position position="168"/>
    </location>
    <ligand>
        <name>substrate</name>
    </ligand>
</feature>
<dbReference type="Pfam" id="PF06087">
    <property type="entry name" value="Tyr-DNA_phospho"/>
    <property type="match status" value="1"/>
</dbReference>
<accession>A0AAJ0GWS2</accession>
<evidence type="ECO:0000256" key="5">
    <source>
        <dbReference type="ARBA" id="ARBA00022801"/>
    </source>
</evidence>
<evidence type="ECO:0000256" key="10">
    <source>
        <dbReference type="PIRSR" id="PIRSR610347-2"/>
    </source>
</evidence>
<keyword evidence="14" id="KW-1185">Reference proteome</keyword>
<dbReference type="GO" id="GO:0003690">
    <property type="term" value="F:double-stranded DNA binding"/>
    <property type="evidence" value="ECO:0007669"/>
    <property type="project" value="TreeGrafter"/>
</dbReference>
<evidence type="ECO:0000256" key="7">
    <source>
        <dbReference type="ARBA" id="ARBA00023204"/>
    </source>
</evidence>
<dbReference type="CDD" id="cd09194">
    <property type="entry name" value="PLDc_yTdp1_1"/>
    <property type="match status" value="1"/>
</dbReference>
<reference evidence="13" key="1">
    <citation type="journal article" date="2023" name="Mol. Phylogenet. Evol.">
        <title>Genome-scale phylogeny and comparative genomics of the fungal order Sordariales.</title>
        <authorList>
            <person name="Hensen N."/>
            <person name="Bonometti L."/>
            <person name="Westerberg I."/>
            <person name="Brannstrom I.O."/>
            <person name="Guillou S."/>
            <person name="Cros-Aarteil S."/>
            <person name="Calhoun S."/>
            <person name="Haridas S."/>
            <person name="Kuo A."/>
            <person name="Mondo S."/>
            <person name="Pangilinan J."/>
            <person name="Riley R."/>
            <person name="LaButti K."/>
            <person name="Andreopoulos B."/>
            <person name="Lipzen A."/>
            <person name="Chen C."/>
            <person name="Yan M."/>
            <person name="Daum C."/>
            <person name="Ng V."/>
            <person name="Clum A."/>
            <person name="Steindorff A."/>
            <person name="Ohm R.A."/>
            <person name="Martin F."/>
            <person name="Silar P."/>
            <person name="Natvig D.O."/>
            <person name="Lalanne C."/>
            <person name="Gautier V."/>
            <person name="Ament-Velasquez S.L."/>
            <person name="Kruys A."/>
            <person name="Hutchinson M.I."/>
            <person name="Powell A.J."/>
            <person name="Barry K."/>
            <person name="Miller A.N."/>
            <person name="Grigoriev I.V."/>
            <person name="Debuchy R."/>
            <person name="Gladieux P."/>
            <person name="Hiltunen Thoren M."/>
            <person name="Johannesson H."/>
        </authorList>
    </citation>
    <scope>NUCLEOTIDE SEQUENCE</scope>
    <source>
        <strain evidence="13">CBS 333.67</strain>
    </source>
</reference>
<evidence type="ECO:0000256" key="1">
    <source>
        <dbReference type="ARBA" id="ARBA00004123"/>
    </source>
</evidence>
<evidence type="ECO:0000256" key="12">
    <source>
        <dbReference type="SAM" id="MobiDB-lite"/>
    </source>
</evidence>
<sequence length="536" mass="60465">MDRPSKRPVADSDDEPGRRPTSASLTHPISPPLKKRRALAQTENEQPKLEKPAEARVQHTRVFQSPFHLTKIRDLPPETNKDTVTLRDILGDPLISECWEFNYLHDIDFLMGAFDQDVRHLVKVHVVHGFWKREDPSRLELQEVASRYPNVSLHNAYLPEMFGTHHSKMMVLLRHDETAQIVIHTANMIVRDWTNMTQAVWLSPRLPLLSAQRQGVVQAEGRIGSGSKFKMDFLNYLRSYDTRRTTCKPLIEQLDRYDFSAIRGALIASVPGRHKFSDASPTRWGWAAMEQALQAVPISQASEIAIQISSIATLGPTDAWLKNTFFRALSRGQGAGLQSPPDFRVIFPTPDEIRKSLDGYASGGSIHTKIQSPQQVKQLQYLKPIFCHWGNDSVAGAALQDDAVIKEAGRKRAAPHIKTYIRYGNKSDQSIDWALMTSANLSKQAWGEAVGSMGEMRISSYEIGVLIWPALYAEDATMKATFMTNWPAGGEEEKSTVALRMPYNLPLQPYGKGEVPWVATASHLEPDWMGRVWRHE</sequence>
<dbReference type="GO" id="GO:0004527">
    <property type="term" value="F:exonuclease activity"/>
    <property type="evidence" value="ECO:0007669"/>
    <property type="project" value="UniProtKB-KW"/>
</dbReference>
<evidence type="ECO:0000256" key="9">
    <source>
        <dbReference type="PIRSR" id="PIRSR610347-1"/>
    </source>
</evidence>
<dbReference type="GeneID" id="87881148"/>
<comment type="subcellular location">
    <subcellularLocation>
        <location evidence="1">Nucleus</location>
    </subcellularLocation>
</comment>
<dbReference type="Gene3D" id="3.30.870.10">
    <property type="entry name" value="Endonuclease Chain A"/>
    <property type="match status" value="2"/>
</dbReference>
<keyword evidence="6" id="KW-0269">Exonuclease</keyword>
<evidence type="ECO:0000256" key="2">
    <source>
        <dbReference type="ARBA" id="ARBA00010205"/>
    </source>
</evidence>
<protein>
    <submittedName>
        <fullName evidence="13">Tyrosyl-DNA phosphodiesterase I</fullName>
    </submittedName>
</protein>
<evidence type="ECO:0000256" key="8">
    <source>
        <dbReference type="ARBA" id="ARBA00023242"/>
    </source>
</evidence>
<dbReference type="EMBL" id="JAUDZG010000003">
    <property type="protein sequence ID" value="KAK3307539.1"/>
    <property type="molecule type" value="Genomic_DNA"/>
</dbReference>
<dbReference type="Proteomes" id="UP001273166">
    <property type="component" value="Unassembled WGS sequence"/>
</dbReference>
<reference evidence="13" key="2">
    <citation type="submission" date="2023-06" db="EMBL/GenBank/DDBJ databases">
        <authorList>
            <consortium name="Lawrence Berkeley National Laboratory"/>
            <person name="Mondo S.J."/>
            <person name="Hensen N."/>
            <person name="Bonometti L."/>
            <person name="Westerberg I."/>
            <person name="Brannstrom I.O."/>
            <person name="Guillou S."/>
            <person name="Cros-Aarteil S."/>
            <person name="Calhoun S."/>
            <person name="Haridas S."/>
            <person name="Kuo A."/>
            <person name="Pangilinan J."/>
            <person name="Riley R."/>
            <person name="Labutti K."/>
            <person name="Andreopoulos B."/>
            <person name="Lipzen A."/>
            <person name="Chen C."/>
            <person name="Yanf M."/>
            <person name="Daum C."/>
            <person name="Ng V."/>
            <person name="Clum A."/>
            <person name="Steindorff A."/>
            <person name="Ohm R."/>
            <person name="Martin F."/>
            <person name="Silar P."/>
            <person name="Natvig D."/>
            <person name="Lalanne C."/>
            <person name="Gautier V."/>
            <person name="Ament-Velasquez S.L."/>
            <person name="Kruys A."/>
            <person name="Hutchinson M.I."/>
            <person name="Powell A.J."/>
            <person name="Barry K."/>
            <person name="Miller A.N."/>
            <person name="Grigoriev I.V."/>
            <person name="Debuchy R."/>
            <person name="Gladieux P."/>
            <person name="Thoren M.H."/>
            <person name="Johannesson H."/>
        </authorList>
    </citation>
    <scope>NUCLEOTIDE SEQUENCE</scope>
    <source>
        <strain evidence="13">CBS 333.67</strain>
    </source>
</reference>
<dbReference type="PANTHER" id="PTHR12415">
    <property type="entry name" value="TYROSYL-DNA PHOSPHODIESTERASE 1"/>
    <property type="match status" value="1"/>
</dbReference>
<dbReference type="GO" id="GO:0003697">
    <property type="term" value="F:single-stranded DNA binding"/>
    <property type="evidence" value="ECO:0007669"/>
    <property type="project" value="TreeGrafter"/>
</dbReference>
<dbReference type="RefSeq" id="XP_062723319.1">
    <property type="nucleotide sequence ID" value="XM_062862319.1"/>
</dbReference>
<dbReference type="GO" id="GO:0006281">
    <property type="term" value="P:DNA repair"/>
    <property type="evidence" value="ECO:0007669"/>
    <property type="project" value="UniProtKB-KW"/>
</dbReference>
<evidence type="ECO:0000313" key="14">
    <source>
        <dbReference type="Proteomes" id="UP001273166"/>
    </source>
</evidence>
<keyword evidence="3" id="KW-0540">Nuclease</keyword>
<comment type="caution">
    <text evidence="13">The sequence shown here is derived from an EMBL/GenBank/DDBJ whole genome shotgun (WGS) entry which is preliminary data.</text>
</comment>
<feature type="site" description="Interaction with DNA" evidence="11">
    <location>
        <position position="442"/>
    </location>
</feature>
<gene>
    <name evidence="13" type="ORF">B0T15DRAFT_181762</name>
</gene>
<comment type="similarity">
    <text evidence="2">Belongs to the tyrosyl-DNA phosphodiesterase family.</text>
</comment>
<feature type="region of interest" description="Disordered" evidence="12">
    <location>
        <begin position="1"/>
        <end position="55"/>
    </location>
</feature>
<dbReference type="InterPro" id="IPR010347">
    <property type="entry name" value="Tdp1"/>
</dbReference>
<dbReference type="SUPFAM" id="SSF56024">
    <property type="entry name" value="Phospholipase D/nuclease"/>
    <property type="match status" value="2"/>
</dbReference>